<dbReference type="PIRSF" id="PIRSF006595">
    <property type="entry name" value="UCP006595"/>
    <property type="match status" value="1"/>
</dbReference>
<keyword evidence="4" id="KW-1185">Reference proteome</keyword>
<dbReference type="HOGENOM" id="CLU_121764_0_0_2"/>
<evidence type="ECO:0000256" key="2">
    <source>
        <dbReference type="HAMAP-Rule" id="MF_00498"/>
    </source>
</evidence>
<sequence length="149" mass="16733">MVEVDTTITLIGSRLAKEGMEFIFEGESNECNKCKLKSTCLNLEKGRKYKVLRIKTPSVHECFLHDGGVIAVEVVRSPVVAILDSRKAIKGAKISYEPPKCRDVPDDMYDLFFPEGLRTGDKCTIIEILDNIEDREICGSPLKKVELQL</sequence>
<dbReference type="Proteomes" id="UP000010866">
    <property type="component" value="Chromosome"/>
</dbReference>
<accession>L0KUN0</accession>
<evidence type="ECO:0000256" key="1">
    <source>
        <dbReference type="ARBA" id="ARBA00010824"/>
    </source>
</evidence>
<evidence type="ECO:0000313" key="3">
    <source>
        <dbReference type="EMBL" id="AGB48811.1"/>
    </source>
</evidence>
<dbReference type="AlphaFoldDB" id="L0KUN0"/>
<proteinExistence type="inferred from homology"/>
<name>L0KUN0_METHD</name>
<dbReference type="PANTHER" id="PTHR40699:SF1">
    <property type="entry name" value="UPF0179 PROTEIN MJ1627"/>
    <property type="match status" value="1"/>
</dbReference>
<evidence type="ECO:0000313" key="4">
    <source>
        <dbReference type="Proteomes" id="UP000010866"/>
    </source>
</evidence>
<dbReference type="KEGG" id="mhz:Metho_0546"/>
<dbReference type="HAMAP" id="MF_00498">
    <property type="entry name" value="UPF0179"/>
    <property type="match status" value="1"/>
</dbReference>
<dbReference type="STRING" id="867904.Metho_0546"/>
<dbReference type="EMBL" id="CP003362">
    <property type="protein sequence ID" value="AGB48811.1"/>
    <property type="molecule type" value="Genomic_DNA"/>
</dbReference>
<protein>
    <recommendedName>
        <fullName evidence="2">UPF0179 protein Metho_0546</fullName>
    </recommendedName>
</protein>
<dbReference type="Pfam" id="PF03684">
    <property type="entry name" value="UPF0179"/>
    <property type="match status" value="1"/>
</dbReference>
<comment type="similarity">
    <text evidence="1 2">Belongs to the UPF0179 family.</text>
</comment>
<dbReference type="PANTHER" id="PTHR40699">
    <property type="entry name" value="UPF0179 PROTEIN MJ1627"/>
    <property type="match status" value="1"/>
</dbReference>
<dbReference type="OrthoDB" id="24613at2157"/>
<organism evidence="3 4">
    <name type="scientific">Methanomethylovorans hollandica (strain DSM 15978 / NBRC 107637 / DMS1)</name>
    <dbReference type="NCBI Taxonomy" id="867904"/>
    <lineage>
        <taxon>Archaea</taxon>
        <taxon>Methanobacteriati</taxon>
        <taxon>Methanobacteriota</taxon>
        <taxon>Stenosarchaea group</taxon>
        <taxon>Methanomicrobia</taxon>
        <taxon>Methanosarcinales</taxon>
        <taxon>Methanosarcinaceae</taxon>
        <taxon>Methanomethylovorans</taxon>
    </lineage>
</organism>
<gene>
    <name evidence="3" type="ordered locus">Metho_0546</name>
</gene>
<dbReference type="RefSeq" id="WP_015323980.1">
    <property type="nucleotide sequence ID" value="NC_019977.1"/>
</dbReference>
<dbReference type="InterPro" id="IPR005369">
    <property type="entry name" value="UPF0179"/>
</dbReference>
<reference evidence="4" key="1">
    <citation type="submission" date="2012-02" db="EMBL/GenBank/DDBJ databases">
        <title>Complete sequence of chromosome of Methanomethylovorans hollandica DSM 15978.</title>
        <authorList>
            <person name="Lucas S."/>
            <person name="Copeland A."/>
            <person name="Lapidus A."/>
            <person name="Glavina del Rio T."/>
            <person name="Dalin E."/>
            <person name="Tice H."/>
            <person name="Bruce D."/>
            <person name="Goodwin L."/>
            <person name="Pitluck S."/>
            <person name="Peters L."/>
            <person name="Mikhailova N."/>
            <person name="Held B."/>
            <person name="Kyrpides N."/>
            <person name="Mavromatis K."/>
            <person name="Ivanova N."/>
            <person name="Brettin T."/>
            <person name="Detter J.C."/>
            <person name="Han C."/>
            <person name="Larimer F."/>
            <person name="Land M."/>
            <person name="Hauser L."/>
            <person name="Markowitz V."/>
            <person name="Cheng J.-F."/>
            <person name="Hugenholtz P."/>
            <person name="Woyke T."/>
            <person name="Wu D."/>
            <person name="Spring S."/>
            <person name="Schroeder M."/>
            <person name="Brambilla E."/>
            <person name="Klenk H.-P."/>
            <person name="Eisen J.A."/>
        </authorList>
    </citation>
    <scope>NUCLEOTIDE SEQUENCE [LARGE SCALE GENOMIC DNA]</scope>
    <source>
        <strain evidence="4">DSM 15978 / NBRC 107637 / DMS1</strain>
    </source>
</reference>
<dbReference type="GeneID" id="14407652"/>